<evidence type="ECO:0000256" key="3">
    <source>
        <dbReference type="SAM" id="MobiDB-lite"/>
    </source>
</evidence>
<dbReference type="EMBL" id="JBHFEH010000084">
    <property type="protein sequence ID" value="KAL2048055.1"/>
    <property type="molecule type" value="Genomic_DNA"/>
</dbReference>
<feature type="transmembrane region" description="Helical" evidence="4">
    <location>
        <begin position="130"/>
        <end position="156"/>
    </location>
</feature>
<feature type="transmembrane region" description="Helical" evidence="4">
    <location>
        <begin position="275"/>
        <end position="294"/>
    </location>
</feature>
<comment type="subcellular location">
    <subcellularLocation>
        <location evidence="1">Membrane</location>
        <topology evidence="1">Multi-pass membrane protein</topology>
    </subcellularLocation>
</comment>
<evidence type="ECO:0000256" key="4">
    <source>
        <dbReference type="SAM" id="Phobius"/>
    </source>
</evidence>
<comment type="similarity">
    <text evidence="2">Belongs to the major facilitator superfamily. Monocarboxylate porter (TC 2.A.1.13) family.</text>
</comment>
<organism evidence="5 6">
    <name type="scientific">Lepraria finkii</name>
    <dbReference type="NCBI Taxonomy" id="1340010"/>
    <lineage>
        <taxon>Eukaryota</taxon>
        <taxon>Fungi</taxon>
        <taxon>Dikarya</taxon>
        <taxon>Ascomycota</taxon>
        <taxon>Pezizomycotina</taxon>
        <taxon>Lecanoromycetes</taxon>
        <taxon>OSLEUM clade</taxon>
        <taxon>Lecanoromycetidae</taxon>
        <taxon>Lecanorales</taxon>
        <taxon>Lecanorineae</taxon>
        <taxon>Stereocaulaceae</taxon>
        <taxon>Lepraria</taxon>
    </lineage>
</organism>
<feature type="transmembrane region" description="Helical" evidence="4">
    <location>
        <begin position="306"/>
        <end position="324"/>
    </location>
</feature>
<keyword evidence="4" id="KW-1133">Transmembrane helix</keyword>
<name>A0ABR4ARF5_9LECA</name>
<evidence type="ECO:0000313" key="5">
    <source>
        <dbReference type="EMBL" id="KAL2048055.1"/>
    </source>
</evidence>
<feature type="transmembrane region" description="Helical" evidence="4">
    <location>
        <begin position="79"/>
        <end position="98"/>
    </location>
</feature>
<feature type="transmembrane region" description="Helical" evidence="4">
    <location>
        <begin position="238"/>
        <end position="263"/>
    </location>
</feature>
<feature type="transmembrane region" description="Helical" evidence="4">
    <location>
        <begin position="105"/>
        <end position="124"/>
    </location>
</feature>
<dbReference type="InterPro" id="IPR050327">
    <property type="entry name" value="Proton-linked_MCT"/>
</dbReference>
<dbReference type="InterPro" id="IPR011701">
    <property type="entry name" value="MFS"/>
</dbReference>
<feature type="transmembrane region" description="Helical" evidence="4">
    <location>
        <begin position="36"/>
        <end position="59"/>
    </location>
</feature>
<proteinExistence type="inferred from homology"/>
<feature type="transmembrane region" description="Helical" evidence="4">
    <location>
        <begin position="362"/>
        <end position="381"/>
    </location>
</feature>
<reference evidence="5 6" key="1">
    <citation type="submission" date="2024-09" db="EMBL/GenBank/DDBJ databases">
        <title>Rethinking Asexuality: The Enigmatic Case of Functional Sexual Genes in Lepraria (Stereocaulaceae).</title>
        <authorList>
            <person name="Doellman M."/>
            <person name="Sun Y."/>
            <person name="Barcenas-Pena A."/>
            <person name="Lumbsch H.T."/>
            <person name="Grewe F."/>
        </authorList>
    </citation>
    <scope>NUCLEOTIDE SEQUENCE [LARGE SCALE GENOMIC DNA]</scope>
    <source>
        <strain evidence="5 6">Grewe 0041</strain>
    </source>
</reference>
<dbReference type="Gene3D" id="1.20.1250.20">
    <property type="entry name" value="MFS general substrate transporter like domains"/>
    <property type="match status" value="2"/>
</dbReference>
<dbReference type="Proteomes" id="UP001590951">
    <property type="component" value="Unassembled WGS sequence"/>
</dbReference>
<dbReference type="PANTHER" id="PTHR11360">
    <property type="entry name" value="MONOCARBOXYLATE TRANSPORTER"/>
    <property type="match status" value="1"/>
</dbReference>
<keyword evidence="4" id="KW-0812">Transmembrane</keyword>
<dbReference type="Pfam" id="PF07690">
    <property type="entry name" value="MFS_1"/>
    <property type="match status" value="2"/>
</dbReference>
<protein>
    <recommendedName>
        <fullName evidence="7">Major facilitator superfamily (MFS) profile domain-containing protein</fullName>
    </recommendedName>
</protein>
<feature type="compositionally biased region" description="Basic and acidic residues" evidence="3">
    <location>
        <begin position="13"/>
        <end position="22"/>
    </location>
</feature>
<dbReference type="PANTHER" id="PTHR11360:SF234">
    <property type="entry name" value="MFS-TYPE TRANSPORTER DBAD-RELATED"/>
    <property type="match status" value="1"/>
</dbReference>
<feature type="transmembrane region" description="Helical" evidence="4">
    <location>
        <begin position="163"/>
        <end position="185"/>
    </location>
</feature>
<keyword evidence="6" id="KW-1185">Reference proteome</keyword>
<keyword evidence="4" id="KW-0472">Membrane</keyword>
<comment type="caution">
    <text evidence="5">The sequence shown here is derived from an EMBL/GenBank/DDBJ whole genome shotgun (WGS) entry which is preliminary data.</text>
</comment>
<evidence type="ECO:0000256" key="2">
    <source>
        <dbReference type="ARBA" id="ARBA00006727"/>
    </source>
</evidence>
<dbReference type="SUPFAM" id="SSF103473">
    <property type="entry name" value="MFS general substrate transporter"/>
    <property type="match status" value="1"/>
</dbReference>
<feature type="region of interest" description="Disordered" evidence="3">
    <location>
        <begin position="12"/>
        <end position="32"/>
    </location>
</feature>
<feature type="transmembrane region" description="Helical" evidence="4">
    <location>
        <begin position="197"/>
        <end position="217"/>
    </location>
</feature>
<evidence type="ECO:0008006" key="7">
    <source>
        <dbReference type="Google" id="ProtNLM"/>
    </source>
</evidence>
<feature type="transmembrane region" description="Helical" evidence="4">
    <location>
        <begin position="330"/>
        <end position="355"/>
    </location>
</feature>
<evidence type="ECO:0000313" key="6">
    <source>
        <dbReference type="Proteomes" id="UP001590951"/>
    </source>
</evidence>
<accession>A0ABR4ARF5</accession>
<gene>
    <name evidence="5" type="ORF">ABVK25_011092</name>
</gene>
<feature type="transmembrane region" description="Helical" evidence="4">
    <location>
        <begin position="401"/>
        <end position="421"/>
    </location>
</feature>
<dbReference type="InterPro" id="IPR036259">
    <property type="entry name" value="MFS_trans_sf"/>
</dbReference>
<sequence length="431" mass="46709">MDNTAVLIHKRATSPEEKKSQRESPQQTDTIPDGGVLAWTQVFGSWILFFNTFGLINTFGIYQTFYETGQLFKASSSDISWIGSIQALTILFVGALTGPVYDAGYLRTLLVVGSFGVVFGHMMLSLSHEYWQVLLAQGITVGLGASCLFIPGIAVLPGYFSRHIGLAVGLAVSGSSFGGIIYPLVFYRLIDEIGFSWSVRVLGFMALGLLSIPVVCMRMRSRPSSRRALIDTSAFTDLSFIMFTAACVIGYCGLYVTIFYVSFYGESERILSERMAFYLVPILNAASHLGRTVPNWLSDHFGPLNIMAPSAIIMGVLTFCFIGANYSAALIALAVLYGIFSGVYLSLPGVVMVSITKDKSRIGTRIGMAFSFIGLGILAGGPGGGRILGSNPPSSNWERTWIYAGVCALVSGAIFVGLRFYRGGRRLMLKI</sequence>
<evidence type="ECO:0000256" key="1">
    <source>
        <dbReference type="ARBA" id="ARBA00004141"/>
    </source>
</evidence>